<keyword evidence="4" id="KW-0963">Cytoplasm</keyword>
<dbReference type="SUPFAM" id="SSF48179">
    <property type="entry name" value="6-phosphogluconate dehydrogenase C-terminal domain-like"/>
    <property type="match status" value="1"/>
</dbReference>
<feature type="binding site" evidence="6">
    <location>
        <position position="55"/>
    </location>
    <ligand>
        <name>NADPH</name>
        <dbReference type="ChEBI" id="CHEBI:57783"/>
    </ligand>
</feature>
<dbReference type="Pfam" id="PF03807">
    <property type="entry name" value="F420_oxidored"/>
    <property type="match status" value="1"/>
</dbReference>
<name>A0A832ZNE2_9EURY</name>
<dbReference type="GO" id="GO:0055129">
    <property type="term" value="P:L-proline biosynthetic process"/>
    <property type="evidence" value="ECO:0007669"/>
    <property type="project" value="UniProtKB-UniRule"/>
</dbReference>
<comment type="pathway">
    <text evidence="4">Amino-acid biosynthesis; L-proline biosynthesis; L-proline from L-glutamate 5-semialdehyde: step 1/1.</text>
</comment>
<dbReference type="FunFam" id="1.10.3730.10:FF:000001">
    <property type="entry name" value="Pyrroline-5-carboxylate reductase"/>
    <property type="match status" value="1"/>
</dbReference>
<organism evidence="9 10">
    <name type="scientific">Thermococcus paralvinellae</name>
    <dbReference type="NCBI Taxonomy" id="582419"/>
    <lineage>
        <taxon>Archaea</taxon>
        <taxon>Methanobacteriati</taxon>
        <taxon>Methanobacteriota</taxon>
        <taxon>Thermococci</taxon>
        <taxon>Thermococcales</taxon>
        <taxon>Thermococcaceae</taxon>
        <taxon>Thermococcus</taxon>
    </lineage>
</organism>
<dbReference type="GO" id="GO:0004735">
    <property type="term" value="F:pyrroline-5-carboxylate reductase activity"/>
    <property type="evidence" value="ECO:0007669"/>
    <property type="project" value="UniProtKB-UniRule"/>
</dbReference>
<protein>
    <recommendedName>
        <fullName evidence="4 5">Pyrroline-5-carboxylate reductase</fullName>
        <shortName evidence="4">P5C reductase</shortName>
        <shortName evidence="4">P5CR</shortName>
        <ecNumber evidence="4 5">1.5.1.2</ecNumber>
    </recommendedName>
    <alternativeName>
        <fullName evidence="4">PCA reductase</fullName>
    </alternativeName>
</protein>
<dbReference type="InterPro" id="IPR029036">
    <property type="entry name" value="P5CR_dimer"/>
</dbReference>
<evidence type="ECO:0000256" key="5">
    <source>
        <dbReference type="NCBIfam" id="TIGR00112"/>
    </source>
</evidence>
<dbReference type="GO" id="GO:0005737">
    <property type="term" value="C:cytoplasm"/>
    <property type="evidence" value="ECO:0007669"/>
    <property type="project" value="UniProtKB-SubCell"/>
</dbReference>
<accession>A0A832ZNE2</accession>
<evidence type="ECO:0000256" key="1">
    <source>
        <dbReference type="ARBA" id="ARBA00005525"/>
    </source>
</evidence>
<comment type="subcellular location">
    <subcellularLocation>
        <location evidence="4">Cytoplasm</location>
    </subcellularLocation>
</comment>
<gene>
    <name evidence="4" type="primary">proC</name>
    <name evidence="9" type="ORF">EYH24_07185</name>
</gene>
<evidence type="ECO:0000313" key="9">
    <source>
        <dbReference type="EMBL" id="HIP89678.1"/>
    </source>
</evidence>
<proteinExistence type="inferred from homology"/>
<dbReference type="PANTHER" id="PTHR11645:SF0">
    <property type="entry name" value="PYRROLINE-5-CARBOXYLATE REDUCTASE 3"/>
    <property type="match status" value="1"/>
</dbReference>
<keyword evidence="3 4" id="KW-0560">Oxidoreductase</keyword>
<dbReference type="PIRSF" id="PIRSF000193">
    <property type="entry name" value="Pyrrol-5-carb_rd"/>
    <property type="match status" value="1"/>
</dbReference>
<evidence type="ECO:0000259" key="7">
    <source>
        <dbReference type="Pfam" id="PF03807"/>
    </source>
</evidence>
<keyword evidence="4" id="KW-0641">Proline biosynthesis</keyword>
<dbReference type="EC" id="1.5.1.2" evidence="4 5"/>
<feature type="domain" description="Pyrroline-5-carboxylate reductase dimerisation" evidence="8">
    <location>
        <begin position="156"/>
        <end position="258"/>
    </location>
</feature>
<comment type="function">
    <text evidence="4">Catalyzes the reduction of 1-pyrroline-5-carboxylate (PCA) to L-proline.</text>
</comment>
<dbReference type="InterPro" id="IPR028939">
    <property type="entry name" value="P5C_Rdtase_cat_N"/>
</dbReference>
<comment type="similarity">
    <text evidence="1 4">Belongs to the pyrroline-5-carboxylate reductase family.</text>
</comment>
<evidence type="ECO:0000256" key="2">
    <source>
        <dbReference type="ARBA" id="ARBA00022857"/>
    </source>
</evidence>
<dbReference type="HAMAP" id="MF_01925">
    <property type="entry name" value="P5C_reductase"/>
    <property type="match status" value="1"/>
</dbReference>
<dbReference type="Gene3D" id="3.40.50.720">
    <property type="entry name" value="NAD(P)-binding Rossmann-like Domain"/>
    <property type="match status" value="1"/>
</dbReference>
<dbReference type="InterPro" id="IPR008927">
    <property type="entry name" value="6-PGluconate_DH-like_C_sf"/>
</dbReference>
<keyword evidence="2 4" id="KW-0521">NADP</keyword>
<sequence length="271" mass="29147">MNKINIAVIGAGTVGSAIAKALVKEEFVNKVIATRRRAEKIKWLEEHGVEISSDNVKAAKDADVIILAVKPNKIREVLEGIKEEIRGKLTISLAAGLSLKFLKSLAEAKFVRAMPNIAILVGESFTAYATNDLSEEEIALVERIFGAMGKCLRIEEEYMDAITGLSGSGPAYASVFLESMIYGGLKVGLPRDIALLAAAQTLLGTAKLLLETNLHPAQIRDMVITPGGTTIDGIFELEDSRVRTAIMKAVDAATKKSKILSLEIEAKQGKI</sequence>
<dbReference type="EMBL" id="DQUR01000242">
    <property type="protein sequence ID" value="HIP89678.1"/>
    <property type="molecule type" value="Genomic_DNA"/>
</dbReference>
<evidence type="ECO:0000256" key="4">
    <source>
        <dbReference type="HAMAP-Rule" id="MF_01925"/>
    </source>
</evidence>
<dbReference type="AlphaFoldDB" id="A0A832ZNE2"/>
<dbReference type="Proteomes" id="UP000653692">
    <property type="component" value="Unassembled WGS sequence"/>
</dbReference>
<dbReference type="NCBIfam" id="TIGR00112">
    <property type="entry name" value="proC"/>
    <property type="match status" value="1"/>
</dbReference>
<dbReference type="SUPFAM" id="SSF51735">
    <property type="entry name" value="NAD(P)-binding Rossmann-fold domains"/>
    <property type="match status" value="1"/>
</dbReference>
<evidence type="ECO:0000256" key="3">
    <source>
        <dbReference type="ARBA" id="ARBA00023002"/>
    </source>
</evidence>
<dbReference type="Gene3D" id="1.10.3730.10">
    <property type="entry name" value="ProC C-terminal domain-like"/>
    <property type="match status" value="1"/>
</dbReference>
<feature type="binding site" evidence="6">
    <location>
        <begin position="68"/>
        <end position="71"/>
    </location>
    <ligand>
        <name>NADP(+)</name>
        <dbReference type="ChEBI" id="CHEBI:58349"/>
    </ligand>
</feature>
<comment type="catalytic activity">
    <reaction evidence="4">
        <text>L-proline + NADP(+) = (S)-1-pyrroline-5-carboxylate + NADPH + 2 H(+)</text>
        <dbReference type="Rhea" id="RHEA:14109"/>
        <dbReference type="ChEBI" id="CHEBI:15378"/>
        <dbReference type="ChEBI" id="CHEBI:17388"/>
        <dbReference type="ChEBI" id="CHEBI:57783"/>
        <dbReference type="ChEBI" id="CHEBI:58349"/>
        <dbReference type="ChEBI" id="CHEBI:60039"/>
        <dbReference type="EC" id="1.5.1.2"/>
    </reaction>
</comment>
<evidence type="ECO:0000256" key="6">
    <source>
        <dbReference type="PIRSR" id="PIRSR000193-1"/>
    </source>
</evidence>
<keyword evidence="4" id="KW-0028">Amino-acid biosynthesis</keyword>
<dbReference type="Pfam" id="PF14748">
    <property type="entry name" value="P5CR_dimer"/>
    <property type="match status" value="1"/>
</dbReference>
<dbReference type="PANTHER" id="PTHR11645">
    <property type="entry name" value="PYRROLINE-5-CARBOXYLATE REDUCTASE"/>
    <property type="match status" value="1"/>
</dbReference>
<dbReference type="UniPathway" id="UPA00098">
    <property type="reaction ID" value="UER00361"/>
</dbReference>
<feature type="domain" description="Pyrroline-5-carboxylate reductase catalytic N-terminal" evidence="7">
    <location>
        <begin position="6"/>
        <end position="96"/>
    </location>
</feature>
<comment type="catalytic activity">
    <reaction evidence="4">
        <text>L-proline + NAD(+) = (S)-1-pyrroline-5-carboxylate + NADH + 2 H(+)</text>
        <dbReference type="Rhea" id="RHEA:14105"/>
        <dbReference type="ChEBI" id="CHEBI:15378"/>
        <dbReference type="ChEBI" id="CHEBI:17388"/>
        <dbReference type="ChEBI" id="CHEBI:57540"/>
        <dbReference type="ChEBI" id="CHEBI:57945"/>
        <dbReference type="ChEBI" id="CHEBI:60039"/>
        <dbReference type="EC" id="1.5.1.2"/>
    </reaction>
</comment>
<reference evidence="9" key="1">
    <citation type="journal article" date="2020" name="ISME J.">
        <title>Gammaproteobacteria mediating utilization of methyl-, sulfur- and petroleum organic compounds in deep ocean hydrothermal plumes.</title>
        <authorList>
            <person name="Zhou Z."/>
            <person name="Liu Y."/>
            <person name="Pan J."/>
            <person name="Cron B.R."/>
            <person name="Toner B.M."/>
            <person name="Anantharaman K."/>
            <person name="Breier J.A."/>
            <person name="Dick G.J."/>
            <person name="Li M."/>
        </authorList>
    </citation>
    <scope>NUCLEOTIDE SEQUENCE</scope>
    <source>
        <strain evidence="9">SZUA-1476</strain>
    </source>
</reference>
<comment type="caution">
    <text evidence="9">The sequence shown here is derived from an EMBL/GenBank/DDBJ whole genome shotgun (WGS) entry which is preliminary data.</text>
</comment>
<evidence type="ECO:0000259" key="8">
    <source>
        <dbReference type="Pfam" id="PF14748"/>
    </source>
</evidence>
<evidence type="ECO:0000313" key="10">
    <source>
        <dbReference type="Proteomes" id="UP000653692"/>
    </source>
</evidence>
<dbReference type="InterPro" id="IPR000304">
    <property type="entry name" value="Pyrroline-COOH_reductase"/>
</dbReference>
<dbReference type="InterPro" id="IPR036291">
    <property type="entry name" value="NAD(P)-bd_dom_sf"/>
</dbReference>